<evidence type="ECO:0000313" key="2">
    <source>
        <dbReference type="EMBL" id="SDW44335.1"/>
    </source>
</evidence>
<proteinExistence type="predicted"/>
<reference evidence="3" key="1">
    <citation type="submission" date="2016-10" db="EMBL/GenBank/DDBJ databases">
        <authorList>
            <person name="Varghese N."/>
            <person name="Submissions S."/>
        </authorList>
    </citation>
    <scope>NUCLEOTIDE SEQUENCE [LARGE SCALE GENOMIC DNA]</scope>
    <source>
        <strain evidence="3">DSM 26922</strain>
    </source>
</reference>
<organism evidence="2 3">
    <name type="scientific">Litoreibacter albidus</name>
    <dbReference type="NCBI Taxonomy" id="670155"/>
    <lineage>
        <taxon>Bacteria</taxon>
        <taxon>Pseudomonadati</taxon>
        <taxon>Pseudomonadota</taxon>
        <taxon>Alphaproteobacteria</taxon>
        <taxon>Rhodobacterales</taxon>
        <taxon>Roseobacteraceae</taxon>
        <taxon>Litoreibacter</taxon>
    </lineage>
</organism>
<accession>A0A1H2TKX2</accession>
<dbReference type="AlphaFoldDB" id="A0A1H2TKX2"/>
<name>A0A1H2TKX2_9RHOB</name>
<dbReference type="RefSeq" id="WP_089945538.1">
    <property type="nucleotide sequence ID" value="NZ_FNOI01000001.1"/>
</dbReference>
<dbReference type="EMBL" id="FNOI01000001">
    <property type="protein sequence ID" value="SDW44335.1"/>
    <property type="molecule type" value="Genomic_DNA"/>
</dbReference>
<keyword evidence="1" id="KW-0812">Transmembrane</keyword>
<protein>
    <submittedName>
        <fullName evidence="2">Uncharacterized protein</fullName>
    </submittedName>
</protein>
<dbReference type="Proteomes" id="UP000199441">
    <property type="component" value="Unassembled WGS sequence"/>
</dbReference>
<feature type="transmembrane region" description="Helical" evidence="1">
    <location>
        <begin position="51"/>
        <end position="78"/>
    </location>
</feature>
<evidence type="ECO:0000256" key="1">
    <source>
        <dbReference type="SAM" id="Phobius"/>
    </source>
</evidence>
<sequence length="166" mass="17878">MQDEKSTIIRDEERAQASVSLTAYLLKFAPYCVAGGAVAGVIPWLSSDRSMTFLFSSIAVFSFAGLLLGLPLGAFKWWASRRPTNLTAQQQMFAAMGQWRLRVAISAIVSGLLLVAQVVNPVPGGSTSSTIGATLAVFVIFFLVSSAFAFVLRVMKLMPPEAKQDL</sequence>
<evidence type="ECO:0000313" key="3">
    <source>
        <dbReference type="Proteomes" id="UP000199441"/>
    </source>
</evidence>
<gene>
    <name evidence="2" type="ORF">SAMN04488001_1197</name>
</gene>
<keyword evidence="1" id="KW-1133">Transmembrane helix</keyword>
<keyword evidence="3" id="KW-1185">Reference proteome</keyword>
<dbReference type="STRING" id="670155.SAMN04488001_1197"/>
<keyword evidence="1" id="KW-0472">Membrane</keyword>
<feature type="transmembrane region" description="Helical" evidence="1">
    <location>
        <begin position="21"/>
        <end position="45"/>
    </location>
</feature>
<feature type="transmembrane region" description="Helical" evidence="1">
    <location>
        <begin position="99"/>
        <end position="119"/>
    </location>
</feature>
<feature type="transmembrane region" description="Helical" evidence="1">
    <location>
        <begin position="131"/>
        <end position="152"/>
    </location>
</feature>